<gene>
    <name evidence="1" type="ORF">L6164_018268</name>
</gene>
<comment type="caution">
    <text evidence="1">The sequence shown here is derived from an EMBL/GenBank/DDBJ whole genome shotgun (WGS) entry which is preliminary data.</text>
</comment>
<organism evidence="1 2">
    <name type="scientific">Bauhinia variegata</name>
    <name type="common">Purple orchid tree</name>
    <name type="synonym">Phanera variegata</name>
    <dbReference type="NCBI Taxonomy" id="167791"/>
    <lineage>
        <taxon>Eukaryota</taxon>
        <taxon>Viridiplantae</taxon>
        <taxon>Streptophyta</taxon>
        <taxon>Embryophyta</taxon>
        <taxon>Tracheophyta</taxon>
        <taxon>Spermatophyta</taxon>
        <taxon>Magnoliopsida</taxon>
        <taxon>eudicotyledons</taxon>
        <taxon>Gunneridae</taxon>
        <taxon>Pentapetalae</taxon>
        <taxon>rosids</taxon>
        <taxon>fabids</taxon>
        <taxon>Fabales</taxon>
        <taxon>Fabaceae</taxon>
        <taxon>Cercidoideae</taxon>
        <taxon>Cercideae</taxon>
        <taxon>Bauhiniinae</taxon>
        <taxon>Bauhinia</taxon>
    </lineage>
</organism>
<reference evidence="1 2" key="1">
    <citation type="journal article" date="2022" name="DNA Res.">
        <title>Chromosomal-level genome assembly of the orchid tree Bauhinia variegata (Leguminosae; Cercidoideae) supports the allotetraploid origin hypothesis of Bauhinia.</title>
        <authorList>
            <person name="Zhong Y."/>
            <person name="Chen Y."/>
            <person name="Zheng D."/>
            <person name="Pang J."/>
            <person name="Liu Y."/>
            <person name="Luo S."/>
            <person name="Meng S."/>
            <person name="Qian L."/>
            <person name="Wei D."/>
            <person name="Dai S."/>
            <person name="Zhou R."/>
        </authorList>
    </citation>
    <scope>NUCLEOTIDE SEQUENCE [LARGE SCALE GENOMIC DNA]</scope>
    <source>
        <strain evidence="1">BV-YZ2020</strain>
    </source>
</reference>
<name>A0ACB9NAS3_BAUVA</name>
<evidence type="ECO:0000313" key="2">
    <source>
        <dbReference type="Proteomes" id="UP000828941"/>
    </source>
</evidence>
<dbReference type="EMBL" id="CM039432">
    <property type="protein sequence ID" value="KAI4333458.1"/>
    <property type="molecule type" value="Genomic_DNA"/>
</dbReference>
<sequence>MEHLVNMHRHLLDKELSFSPATNKTRESFMVNVNFDTNMVMALTALLCALIFALGMNSILRCARRCGHRFPTETQLQTTSRLSSTGLKKRDLSQIPVVVYGFAVDIPATECPICLAEFEKGDKVRLLPQCNHGFHVWCIDKWLVSHSSCPNCRLSLLEQSTSTNSSASHEVAGNRAVGDGSGRQDNVVVVADQAS</sequence>
<proteinExistence type="predicted"/>
<accession>A0ACB9NAS3</accession>
<evidence type="ECO:0000313" key="1">
    <source>
        <dbReference type="EMBL" id="KAI4333458.1"/>
    </source>
</evidence>
<keyword evidence="2" id="KW-1185">Reference proteome</keyword>
<dbReference type="Proteomes" id="UP000828941">
    <property type="component" value="Chromosome 7"/>
</dbReference>
<protein>
    <submittedName>
        <fullName evidence="1">Uncharacterized protein</fullName>
    </submittedName>
</protein>